<dbReference type="Proteomes" id="UP001316087">
    <property type="component" value="Unassembled WGS sequence"/>
</dbReference>
<reference evidence="1 2" key="1">
    <citation type="submission" date="2022-03" db="EMBL/GenBank/DDBJ databases">
        <authorList>
            <person name="Jo J.-H."/>
            <person name="Im W.-T."/>
        </authorList>
    </citation>
    <scope>NUCLEOTIDE SEQUENCE [LARGE SCALE GENOMIC DNA]</scope>
    <source>
        <strain evidence="1 2">MA9</strain>
    </source>
</reference>
<dbReference type="RefSeq" id="WP_241371106.1">
    <property type="nucleotide sequence ID" value="NZ_JAKZFC010000013.1"/>
</dbReference>
<evidence type="ECO:0000313" key="1">
    <source>
        <dbReference type="EMBL" id="MCH7323946.1"/>
    </source>
</evidence>
<dbReference type="Gene3D" id="3.10.450.730">
    <property type="entry name" value="BLIP domain"/>
    <property type="match status" value="1"/>
</dbReference>
<sequence>MNKNGLLVCLAICLIFLLILSTKACKDEILEIEESNAHRWQKYMNEQEYEQVKIGMPYMEVVKIAGGAGKEIKKNVYEWNDELLLTQGFRLTFKDDKVTKKEIVERRGNSSR</sequence>
<proteinExistence type="predicted"/>
<comment type="caution">
    <text evidence="1">The sequence shown here is derived from an EMBL/GenBank/DDBJ whole genome shotgun (WGS) entry which is preliminary data.</text>
</comment>
<gene>
    <name evidence="1" type="ORF">LZ480_18960</name>
</gene>
<protein>
    <recommendedName>
        <fullName evidence="3">DUF3862 domain-containing protein</fullName>
    </recommendedName>
</protein>
<dbReference type="EMBL" id="JAKZFC010000013">
    <property type="protein sequence ID" value="MCH7323946.1"/>
    <property type="molecule type" value="Genomic_DNA"/>
</dbReference>
<evidence type="ECO:0008006" key="3">
    <source>
        <dbReference type="Google" id="ProtNLM"/>
    </source>
</evidence>
<accession>A0ABS9UHX2</accession>
<organism evidence="1 2">
    <name type="scientific">Solibacillus palustris</name>
    <dbReference type="NCBI Taxonomy" id="2908203"/>
    <lineage>
        <taxon>Bacteria</taxon>
        <taxon>Bacillati</taxon>
        <taxon>Bacillota</taxon>
        <taxon>Bacilli</taxon>
        <taxon>Bacillales</taxon>
        <taxon>Caryophanaceae</taxon>
        <taxon>Solibacillus</taxon>
    </lineage>
</organism>
<evidence type="ECO:0000313" key="2">
    <source>
        <dbReference type="Proteomes" id="UP001316087"/>
    </source>
</evidence>
<keyword evidence="2" id="KW-1185">Reference proteome</keyword>
<name>A0ABS9UHX2_9BACL</name>